<evidence type="ECO:0000313" key="3">
    <source>
        <dbReference type="Proteomes" id="UP000509418"/>
    </source>
</evidence>
<reference evidence="2 3" key="1">
    <citation type="submission" date="2020-06" db="EMBL/GenBank/DDBJ databases">
        <title>Genome mining for natural products.</title>
        <authorList>
            <person name="Zhang B."/>
            <person name="Shi J."/>
            <person name="Ge H."/>
        </authorList>
    </citation>
    <scope>NUCLEOTIDE SEQUENCE [LARGE SCALE GENOMIC DNA]</scope>
    <source>
        <strain evidence="2 3">NA02069</strain>
    </source>
</reference>
<gene>
    <name evidence="2" type="ORF">HUT05_25330</name>
</gene>
<evidence type="ECO:0000313" key="2">
    <source>
        <dbReference type="EMBL" id="QKZ20379.1"/>
    </source>
</evidence>
<protein>
    <submittedName>
        <fullName evidence="2">Uncharacterized protein</fullName>
    </submittedName>
</protein>
<feature type="compositionally biased region" description="Basic and acidic residues" evidence="1">
    <location>
        <begin position="18"/>
        <end position="27"/>
    </location>
</feature>
<accession>A0A7H8TA60</accession>
<name>A0A7H8TA60_STRCX</name>
<dbReference type="RefSeq" id="WP_176576439.1">
    <property type="nucleotide sequence ID" value="NZ_CBDRGH010000036.1"/>
</dbReference>
<feature type="region of interest" description="Disordered" evidence="1">
    <location>
        <begin position="1"/>
        <end position="34"/>
    </location>
</feature>
<proteinExistence type="predicted"/>
<organism evidence="2 3">
    <name type="scientific">Streptomyces chartreusis</name>
    <dbReference type="NCBI Taxonomy" id="1969"/>
    <lineage>
        <taxon>Bacteria</taxon>
        <taxon>Bacillati</taxon>
        <taxon>Actinomycetota</taxon>
        <taxon>Actinomycetes</taxon>
        <taxon>Kitasatosporales</taxon>
        <taxon>Streptomycetaceae</taxon>
        <taxon>Streptomyces</taxon>
    </lineage>
</organism>
<dbReference type="Proteomes" id="UP000509418">
    <property type="component" value="Chromosome"/>
</dbReference>
<sequence length="180" mass="20452">MADDSDADEQSLAQAADAGEKGQRDAPQRWVWDDMAPEEREQRLTELAVWVNWLVETHELRSDVARCWYRHRRIIELLTALYLGWVRTYVGDPTKLGTRAELDWVKDLKALRPSLNSASCQTTHVDPPAGPHSMLEAFDAWLAEAERPFLDAPRSHPAKEQANRLARAKRLENAARAEAA</sequence>
<keyword evidence="3" id="KW-1185">Reference proteome</keyword>
<dbReference type="AlphaFoldDB" id="A0A7H8TA60"/>
<dbReference type="EMBL" id="CP056041">
    <property type="protein sequence ID" value="QKZ20379.1"/>
    <property type="molecule type" value="Genomic_DNA"/>
</dbReference>
<evidence type="ECO:0000256" key="1">
    <source>
        <dbReference type="SAM" id="MobiDB-lite"/>
    </source>
</evidence>